<name>A0ABN9F1I8_9NEOB</name>
<dbReference type="PANTHER" id="PTHR22747">
    <property type="entry name" value="NUCLEOPLASMIN"/>
    <property type="match status" value="1"/>
</dbReference>
<comment type="similarity">
    <text evidence="2">Belongs to the nucleoplasmin family.</text>
</comment>
<comment type="caution">
    <text evidence="8">The sequence shown here is derived from an EMBL/GenBank/DDBJ whole genome shotgun (WGS) entry which is preliminary data.</text>
</comment>
<organism evidence="8 9">
    <name type="scientific">Staurois parvus</name>
    <dbReference type="NCBI Taxonomy" id="386267"/>
    <lineage>
        <taxon>Eukaryota</taxon>
        <taxon>Metazoa</taxon>
        <taxon>Chordata</taxon>
        <taxon>Craniata</taxon>
        <taxon>Vertebrata</taxon>
        <taxon>Euteleostomi</taxon>
        <taxon>Amphibia</taxon>
        <taxon>Batrachia</taxon>
        <taxon>Anura</taxon>
        <taxon>Neobatrachia</taxon>
        <taxon>Ranoidea</taxon>
        <taxon>Ranidae</taxon>
        <taxon>Staurois</taxon>
    </lineage>
</organism>
<evidence type="ECO:0000256" key="6">
    <source>
        <dbReference type="SAM" id="MobiDB-lite"/>
    </source>
</evidence>
<dbReference type="Pfam" id="PF03066">
    <property type="entry name" value="Nucleoplasmin"/>
    <property type="match status" value="1"/>
</dbReference>
<feature type="compositionally biased region" description="Acidic residues" evidence="6">
    <location>
        <begin position="105"/>
        <end position="118"/>
    </location>
</feature>
<feature type="compositionally biased region" description="Low complexity" evidence="6">
    <location>
        <begin position="119"/>
        <end position="131"/>
    </location>
</feature>
<keyword evidence="5" id="KW-0539">Nucleus</keyword>
<keyword evidence="9" id="KW-1185">Reference proteome</keyword>
<dbReference type="InterPro" id="IPR036824">
    <property type="entry name" value="Nucleoplasmin_core_dom_sf"/>
</dbReference>
<evidence type="ECO:0000259" key="7">
    <source>
        <dbReference type="Pfam" id="PF03066"/>
    </source>
</evidence>
<evidence type="ECO:0000313" key="8">
    <source>
        <dbReference type="EMBL" id="CAI9589627.1"/>
    </source>
</evidence>
<comment type="subcellular location">
    <subcellularLocation>
        <location evidence="1">Nucleus</location>
        <location evidence="1">Nucleoplasm</location>
    </subcellularLocation>
</comment>
<feature type="non-terminal residue" evidence="8">
    <location>
        <position position="1"/>
    </location>
</feature>
<evidence type="ECO:0000313" key="9">
    <source>
        <dbReference type="Proteomes" id="UP001162483"/>
    </source>
</evidence>
<evidence type="ECO:0000256" key="5">
    <source>
        <dbReference type="ARBA" id="ARBA00023242"/>
    </source>
</evidence>
<evidence type="ECO:0000256" key="2">
    <source>
        <dbReference type="ARBA" id="ARBA00010744"/>
    </source>
</evidence>
<proteinExistence type="inferred from homology"/>
<accession>A0ABN9F1I8</accession>
<feature type="region of interest" description="Disordered" evidence="6">
    <location>
        <begin position="102"/>
        <end position="158"/>
    </location>
</feature>
<sequence length="158" mass="17182">LVGCELKADKKEYAFKVDDDENDHQLSLRTVTLGAGAKDELHIVEAEGMNYQAKPIKIVLASLKPSVQPTVSLGGFEITPPVTLRLKAGSGPVYVSGQHLIGLESSDEDEEEEEEEENAAIVKNAKRAAAASTSKVPQKKAKIADEEDFDEEEDDDEE</sequence>
<keyword evidence="4" id="KW-0143">Chaperone</keyword>
<feature type="domain" description="Nucleoplasmin core" evidence="7">
    <location>
        <begin position="3"/>
        <end position="101"/>
    </location>
</feature>
<feature type="compositionally biased region" description="Acidic residues" evidence="6">
    <location>
        <begin position="145"/>
        <end position="158"/>
    </location>
</feature>
<evidence type="ECO:0000256" key="1">
    <source>
        <dbReference type="ARBA" id="ARBA00004642"/>
    </source>
</evidence>
<protein>
    <recommendedName>
        <fullName evidence="3">Nucleophosmin</fullName>
    </recommendedName>
</protein>
<dbReference type="Gene3D" id="2.60.120.340">
    <property type="entry name" value="Nucleoplasmin core domain"/>
    <property type="match status" value="1"/>
</dbReference>
<dbReference type="SUPFAM" id="SSF69203">
    <property type="entry name" value="Nucleoplasmin-like core domain"/>
    <property type="match status" value="1"/>
</dbReference>
<reference evidence="8" key="1">
    <citation type="submission" date="2023-05" db="EMBL/GenBank/DDBJ databases">
        <authorList>
            <person name="Stuckert A."/>
        </authorList>
    </citation>
    <scope>NUCLEOTIDE SEQUENCE</scope>
</reference>
<evidence type="ECO:0000256" key="3">
    <source>
        <dbReference type="ARBA" id="ARBA00020749"/>
    </source>
</evidence>
<dbReference type="EMBL" id="CATNWA010016080">
    <property type="protein sequence ID" value="CAI9589627.1"/>
    <property type="molecule type" value="Genomic_DNA"/>
</dbReference>
<dbReference type="PANTHER" id="PTHR22747:SF28">
    <property type="entry name" value="NUCLEOPHOSMIN"/>
    <property type="match status" value="1"/>
</dbReference>
<gene>
    <name evidence="8" type="ORF">SPARVUS_LOCUS10926508</name>
</gene>
<evidence type="ECO:0000256" key="4">
    <source>
        <dbReference type="ARBA" id="ARBA00023186"/>
    </source>
</evidence>
<dbReference type="InterPro" id="IPR004301">
    <property type="entry name" value="Nucleoplasmin"/>
</dbReference>
<dbReference type="InterPro" id="IPR024057">
    <property type="entry name" value="Nucleoplasmin_core_dom"/>
</dbReference>
<dbReference type="Proteomes" id="UP001162483">
    <property type="component" value="Unassembled WGS sequence"/>
</dbReference>